<protein>
    <submittedName>
        <fullName evidence="2">Uncharacterized protein</fullName>
    </submittedName>
</protein>
<dbReference type="OrthoDB" id="5772775at2"/>
<organism evidence="2 3">
    <name type="scientific">Aromatoleum tolulyticum</name>
    <dbReference type="NCBI Taxonomy" id="34027"/>
    <lineage>
        <taxon>Bacteria</taxon>
        <taxon>Pseudomonadati</taxon>
        <taxon>Pseudomonadota</taxon>
        <taxon>Betaproteobacteria</taxon>
        <taxon>Rhodocyclales</taxon>
        <taxon>Rhodocyclaceae</taxon>
        <taxon>Aromatoleum</taxon>
    </lineage>
</organism>
<evidence type="ECO:0000313" key="2">
    <source>
        <dbReference type="EMBL" id="SIQ23404.1"/>
    </source>
</evidence>
<evidence type="ECO:0000256" key="1">
    <source>
        <dbReference type="SAM" id="Phobius"/>
    </source>
</evidence>
<dbReference type="EMBL" id="FTMD01000003">
    <property type="protein sequence ID" value="SIQ23404.1"/>
    <property type="molecule type" value="Genomic_DNA"/>
</dbReference>
<keyword evidence="1" id="KW-0812">Transmembrane</keyword>
<reference evidence="3" key="1">
    <citation type="submission" date="2017-01" db="EMBL/GenBank/DDBJ databases">
        <authorList>
            <person name="Varghese N."/>
            <person name="Submissions S."/>
        </authorList>
    </citation>
    <scope>NUCLEOTIDE SEQUENCE [LARGE SCALE GENOMIC DNA]</scope>
    <source>
        <strain evidence="3">ATCC 51758</strain>
    </source>
</reference>
<keyword evidence="3" id="KW-1185">Reference proteome</keyword>
<accession>A0A1N6R3I1</accession>
<sequence>MDRLLLLAGRLSGLGGLTLCVIAGVARVSGKFWIGGLQVGTLLQAGIGALVVGCFLLLWVLTGRNR</sequence>
<dbReference type="STRING" id="34027.SAMN05421829_10376"/>
<evidence type="ECO:0000313" key="3">
    <source>
        <dbReference type="Proteomes" id="UP000186819"/>
    </source>
</evidence>
<name>A0A1N6R3I1_9RHOO</name>
<dbReference type="AlphaFoldDB" id="A0A1N6R3I1"/>
<dbReference type="Proteomes" id="UP000186819">
    <property type="component" value="Unassembled WGS sequence"/>
</dbReference>
<keyword evidence="1" id="KW-0472">Membrane</keyword>
<proteinExistence type="predicted"/>
<feature type="transmembrane region" description="Helical" evidence="1">
    <location>
        <begin position="40"/>
        <end position="61"/>
    </location>
</feature>
<dbReference type="RefSeq" id="WP_076601092.1">
    <property type="nucleotide sequence ID" value="NZ_FTMD01000003.1"/>
</dbReference>
<gene>
    <name evidence="2" type="ORF">SAMN05421829_10376</name>
</gene>
<keyword evidence="1" id="KW-1133">Transmembrane helix</keyword>